<evidence type="ECO:0000313" key="7">
    <source>
        <dbReference type="EMBL" id="PMD42167.1"/>
    </source>
</evidence>
<dbReference type="GO" id="GO:0005576">
    <property type="term" value="C:extracellular region"/>
    <property type="evidence" value="ECO:0007669"/>
    <property type="project" value="UniProtKB-SubCell"/>
</dbReference>
<gene>
    <name evidence="7" type="ORF">L207DRAFT_564542</name>
</gene>
<comment type="subcellular location">
    <subcellularLocation>
        <location evidence="1">Secreted</location>
    </subcellularLocation>
</comment>
<dbReference type="Pfam" id="PF16541">
    <property type="entry name" value="AltA1"/>
    <property type="match status" value="1"/>
</dbReference>
<dbReference type="AlphaFoldDB" id="A0A2J6RUH1"/>
<evidence type="ECO:0000259" key="6">
    <source>
        <dbReference type="Pfam" id="PF16541"/>
    </source>
</evidence>
<keyword evidence="2" id="KW-0964">Secreted</keyword>
<sequence>MKYSPPTFIALLFQSALTLSSPVVDQTNHGSDHPIFTLHNITYSSSTIYSTPAHLAVQDASIQFNLTNTAVDYTTECSAFLDSDPAVFYGNQNFTCKVPPSVDPEASTNFTYASEGTNGAFEIYSIWSGGVYGDERRTFLGVGNGTAQLTCNTTSWTNTNWTPGQLYSTYEVTCSPAQLDITPIVSHIKTQR</sequence>
<dbReference type="InterPro" id="IPR032382">
    <property type="entry name" value="AltA1"/>
</dbReference>
<evidence type="ECO:0000256" key="1">
    <source>
        <dbReference type="ARBA" id="ARBA00004613"/>
    </source>
</evidence>
<feature type="signal peptide" evidence="5">
    <location>
        <begin position="1"/>
        <end position="20"/>
    </location>
</feature>
<protein>
    <recommendedName>
        <fullName evidence="6">AA1-like domain-containing protein</fullName>
    </recommendedName>
</protein>
<dbReference type="OrthoDB" id="3539798at2759"/>
<organism evidence="7 8">
    <name type="scientific">Hyaloscypha variabilis (strain UAMH 11265 / GT02V1 / F)</name>
    <name type="common">Meliniomyces variabilis</name>
    <dbReference type="NCBI Taxonomy" id="1149755"/>
    <lineage>
        <taxon>Eukaryota</taxon>
        <taxon>Fungi</taxon>
        <taxon>Dikarya</taxon>
        <taxon>Ascomycota</taxon>
        <taxon>Pezizomycotina</taxon>
        <taxon>Leotiomycetes</taxon>
        <taxon>Helotiales</taxon>
        <taxon>Hyaloscyphaceae</taxon>
        <taxon>Hyaloscypha</taxon>
        <taxon>Hyaloscypha variabilis</taxon>
    </lineage>
</organism>
<feature type="chain" id="PRO_5014380176" description="AA1-like domain-containing protein" evidence="5">
    <location>
        <begin position="21"/>
        <end position="192"/>
    </location>
</feature>
<evidence type="ECO:0000256" key="5">
    <source>
        <dbReference type="SAM" id="SignalP"/>
    </source>
</evidence>
<reference evidence="7 8" key="1">
    <citation type="submission" date="2016-04" db="EMBL/GenBank/DDBJ databases">
        <title>A degradative enzymes factory behind the ericoid mycorrhizal symbiosis.</title>
        <authorList>
            <consortium name="DOE Joint Genome Institute"/>
            <person name="Martino E."/>
            <person name="Morin E."/>
            <person name="Grelet G."/>
            <person name="Kuo A."/>
            <person name="Kohler A."/>
            <person name="Daghino S."/>
            <person name="Barry K."/>
            <person name="Choi C."/>
            <person name="Cichocki N."/>
            <person name="Clum A."/>
            <person name="Copeland A."/>
            <person name="Hainaut M."/>
            <person name="Haridas S."/>
            <person name="Labutti K."/>
            <person name="Lindquist E."/>
            <person name="Lipzen A."/>
            <person name="Khouja H.-R."/>
            <person name="Murat C."/>
            <person name="Ohm R."/>
            <person name="Olson A."/>
            <person name="Spatafora J."/>
            <person name="Veneault-Fourrey C."/>
            <person name="Henrissat B."/>
            <person name="Grigoriev I."/>
            <person name="Martin F."/>
            <person name="Perotto S."/>
        </authorList>
    </citation>
    <scope>NUCLEOTIDE SEQUENCE [LARGE SCALE GENOMIC DNA]</scope>
    <source>
        <strain evidence="7 8">F</strain>
    </source>
</reference>
<evidence type="ECO:0000256" key="2">
    <source>
        <dbReference type="ARBA" id="ARBA00022525"/>
    </source>
</evidence>
<name>A0A2J6RUH1_HYAVF</name>
<dbReference type="Proteomes" id="UP000235786">
    <property type="component" value="Unassembled WGS sequence"/>
</dbReference>
<proteinExistence type="predicted"/>
<evidence type="ECO:0000256" key="4">
    <source>
        <dbReference type="ARBA" id="ARBA00023157"/>
    </source>
</evidence>
<accession>A0A2J6RUH1</accession>
<keyword evidence="3 5" id="KW-0732">Signal</keyword>
<evidence type="ECO:0000256" key="3">
    <source>
        <dbReference type="ARBA" id="ARBA00022729"/>
    </source>
</evidence>
<dbReference type="EMBL" id="KZ613943">
    <property type="protein sequence ID" value="PMD42167.1"/>
    <property type="molecule type" value="Genomic_DNA"/>
</dbReference>
<keyword evidence="8" id="KW-1185">Reference proteome</keyword>
<keyword evidence="4" id="KW-1015">Disulfide bond</keyword>
<feature type="domain" description="AA1-like" evidence="6">
    <location>
        <begin position="49"/>
        <end position="174"/>
    </location>
</feature>
<evidence type="ECO:0000313" key="8">
    <source>
        <dbReference type="Proteomes" id="UP000235786"/>
    </source>
</evidence>